<reference evidence="2 3" key="1">
    <citation type="submission" date="2020-02" db="EMBL/GenBank/DDBJ databases">
        <title>Draft genome sequence of Limisphaera ngatamarikiensis NGM72.4T, a thermophilic Verrucomicrobia grouped in subdivision 3.</title>
        <authorList>
            <person name="Carere C.R."/>
            <person name="Steen J."/>
            <person name="Hugenholtz P."/>
            <person name="Stott M.B."/>
        </authorList>
    </citation>
    <scope>NUCLEOTIDE SEQUENCE [LARGE SCALE GENOMIC DNA]</scope>
    <source>
        <strain evidence="2 3">NGM72.4</strain>
    </source>
</reference>
<gene>
    <name evidence="2" type="ORF">G4L39_09290</name>
</gene>
<accession>A0A6M1RQB8</accession>
<keyword evidence="3" id="KW-1185">Reference proteome</keyword>
<keyword evidence="1" id="KW-1133">Transmembrane helix</keyword>
<protein>
    <submittedName>
        <fullName evidence="2">Uncharacterized protein</fullName>
    </submittedName>
</protein>
<evidence type="ECO:0000313" key="2">
    <source>
        <dbReference type="EMBL" id="NGO39587.1"/>
    </source>
</evidence>
<dbReference type="EMBL" id="JAAKYA010000058">
    <property type="protein sequence ID" value="NGO39587.1"/>
    <property type="molecule type" value="Genomic_DNA"/>
</dbReference>
<name>A0A6M1RQB8_9BACT</name>
<keyword evidence="1" id="KW-0812">Transmembrane</keyword>
<dbReference type="Proteomes" id="UP000477311">
    <property type="component" value="Unassembled WGS sequence"/>
</dbReference>
<evidence type="ECO:0000256" key="1">
    <source>
        <dbReference type="SAM" id="Phobius"/>
    </source>
</evidence>
<sequence length="279" mass="30953">MISERRIHRTQVTAAIVAVLLLLVYWFGYRTLSRRVQELNGPLGAARKQLVAMARTNVYARGLAASVLQETALQMQLSRDRLLQAGRMVSARVAWDELTRQRLVGEFQLLEFDRQRYLTMADLRTRAASAKVTVADAVWAQYPDYDATLVPASLHWALLATAQQILLTAIHCQVGAISNLTVLPTLSYPAEESGPPQWHQFRVQLELAGPAAALERFLRSLPVRPEDGPMGGVVPIPGKTQAFFVDRMLMKNVSANPDVTALEVVISAFCAHPQSRPET</sequence>
<dbReference type="RefSeq" id="WP_165107710.1">
    <property type="nucleotide sequence ID" value="NZ_JAAKYA010000058.1"/>
</dbReference>
<comment type="caution">
    <text evidence="2">The sequence shown here is derived from an EMBL/GenBank/DDBJ whole genome shotgun (WGS) entry which is preliminary data.</text>
</comment>
<proteinExistence type="predicted"/>
<evidence type="ECO:0000313" key="3">
    <source>
        <dbReference type="Proteomes" id="UP000477311"/>
    </source>
</evidence>
<organism evidence="2 3">
    <name type="scientific">Limisphaera ngatamarikiensis</name>
    <dbReference type="NCBI Taxonomy" id="1324935"/>
    <lineage>
        <taxon>Bacteria</taxon>
        <taxon>Pseudomonadati</taxon>
        <taxon>Verrucomicrobiota</taxon>
        <taxon>Verrucomicrobiia</taxon>
        <taxon>Limisphaerales</taxon>
        <taxon>Limisphaeraceae</taxon>
        <taxon>Limisphaera</taxon>
    </lineage>
</organism>
<keyword evidence="1" id="KW-0472">Membrane</keyword>
<dbReference type="AlphaFoldDB" id="A0A6M1RQB8"/>
<feature type="transmembrane region" description="Helical" evidence="1">
    <location>
        <begin position="12"/>
        <end position="29"/>
    </location>
</feature>